<dbReference type="GeneID" id="72005208"/>
<accession>A0ABQ8K8K9</accession>
<proteinExistence type="predicted"/>
<dbReference type="PROSITE" id="PS50181">
    <property type="entry name" value="FBOX"/>
    <property type="match status" value="1"/>
</dbReference>
<dbReference type="RefSeq" id="XP_047776274.1">
    <property type="nucleotide sequence ID" value="XM_047924476.1"/>
</dbReference>
<evidence type="ECO:0000313" key="2">
    <source>
        <dbReference type="EMBL" id="KAH9833534.1"/>
    </source>
</evidence>
<organism evidence="2 3">
    <name type="scientific">Rhodofomes roseus</name>
    <dbReference type="NCBI Taxonomy" id="34475"/>
    <lineage>
        <taxon>Eukaryota</taxon>
        <taxon>Fungi</taxon>
        <taxon>Dikarya</taxon>
        <taxon>Basidiomycota</taxon>
        <taxon>Agaricomycotina</taxon>
        <taxon>Agaricomycetes</taxon>
        <taxon>Polyporales</taxon>
        <taxon>Rhodofomes</taxon>
    </lineage>
</organism>
<protein>
    <recommendedName>
        <fullName evidence="1">F-box domain-containing protein</fullName>
    </recommendedName>
</protein>
<sequence>MPPTGTKSKAVSSDGAVANIRVRPKKVPGRQGGLKAILNMPMDVIAEILSQCHPRELLTLARTTKWFRSLLMRRNSAYLWREALRTVQGLPPCPPELAEPAWVALAFSPYCTNCGEGRTPTVCWAFLARYCKGCRSQLFTNRHTAWSNLPQDKVMPYRSLPKTVFLWTKLPGSSATCYTMSQLVEVVDAWIEFKSSGPGEASRDQFIAERSERVKQRLAFTSLCEAWARVQDLARDSELADIKQERFEEILSRLRALGWGPELDFIKDKGYVPLADHQIVKVPRSLTDQAWNNVYDKLIGCMQDVRVDLANHSVEKLKVNFPIRWKIMERALRQLSLREHTEYQRKYGLVAADIALTKEYRDILGAPAGKTVTEATFLALGEQADSIVKDWLFRTREQLREVLLKEIEPPQNIDPLELATTVFVCGSCPPGFQFHFFPDICRAVCQRSSKAFSRGDTYEDLVVGHCGPLPFRVSGCLRACHPTTRMREVIQFCGKNPDAVTAKEMDELDVRLVRDDIIMTWRCAMMEGLQDPHALNTWRLATFEETLKSQEHERRILAKGGQWYCMRCEPSPYLETLHDVEDHFRIKHGTSCPALGTGDIEVEPWPHSAYVGGIFLFNMKPVSSSQRRC</sequence>
<dbReference type="InterPro" id="IPR036047">
    <property type="entry name" value="F-box-like_dom_sf"/>
</dbReference>
<comment type="caution">
    <text evidence="2">The sequence shown here is derived from an EMBL/GenBank/DDBJ whole genome shotgun (WGS) entry which is preliminary data.</text>
</comment>
<dbReference type="Proteomes" id="UP000814176">
    <property type="component" value="Unassembled WGS sequence"/>
</dbReference>
<reference evidence="2 3" key="1">
    <citation type="journal article" date="2021" name="Environ. Microbiol.">
        <title>Gene family expansions and transcriptome signatures uncover fungal adaptations to wood decay.</title>
        <authorList>
            <person name="Hage H."/>
            <person name="Miyauchi S."/>
            <person name="Viragh M."/>
            <person name="Drula E."/>
            <person name="Min B."/>
            <person name="Chaduli D."/>
            <person name="Navarro D."/>
            <person name="Favel A."/>
            <person name="Norest M."/>
            <person name="Lesage-Meessen L."/>
            <person name="Balint B."/>
            <person name="Merenyi Z."/>
            <person name="de Eugenio L."/>
            <person name="Morin E."/>
            <person name="Martinez A.T."/>
            <person name="Baldrian P."/>
            <person name="Stursova M."/>
            <person name="Martinez M.J."/>
            <person name="Novotny C."/>
            <person name="Magnuson J.K."/>
            <person name="Spatafora J.W."/>
            <person name="Maurice S."/>
            <person name="Pangilinan J."/>
            <person name="Andreopoulos W."/>
            <person name="LaButti K."/>
            <person name="Hundley H."/>
            <person name="Na H."/>
            <person name="Kuo A."/>
            <person name="Barry K."/>
            <person name="Lipzen A."/>
            <person name="Henrissat B."/>
            <person name="Riley R."/>
            <person name="Ahrendt S."/>
            <person name="Nagy L.G."/>
            <person name="Grigoriev I.V."/>
            <person name="Martin F."/>
            <person name="Rosso M.N."/>
        </authorList>
    </citation>
    <scope>NUCLEOTIDE SEQUENCE [LARGE SCALE GENOMIC DNA]</scope>
    <source>
        <strain evidence="2 3">CIRM-BRFM 1785</strain>
    </source>
</reference>
<dbReference type="EMBL" id="JADCUA010000018">
    <property type="protein sequence ID" value="KAH9833534.1"/>
    <property type="molecule type" value="Genomic_DNA"/>
</dbReference>
<dbReference type="SUPFAM" id="SSF81383">
    <property type="entry name" value="F-box domain"/>
    <property type="match status" value="1"/>
</dbReference>
<gene>
    <name evidence="2" type="ORF">C8Q71DRAFT_773902</name>
</gene>
<keyword evidence="3" id="KW-1185">Reference proteome</keyword>
<evidence type="ECO:0000259" key="1">
    <source>
        <dbReference type="PROSITE" id="PS50181"/>
    </source>
</evidence>
<name>A0ABQ8K8K9_9APHY</name>
<feature type="domain" description="F-box" evidence="1">
    <location>
        <begin position="34"/>
        <end position="83"/>
    </location>
</feature>
<evidence type="ECO:0000313" key="3">
    <source>
        <dbReference type="Proteomes" id="UP000814176"/>
    </source>
</evidence>
<dbReference type="InterPro" id="IPR001810">
    <property type="entry name" value="F-box_dom"/>
</dbReference>